<evidence type="ECO:0000313" key="7">
    <source>
        <dbReference type="Proteomes" id="UP000825729"/>
    </source>
</evidence>
<dbReference type="GO" id="GO:0044550">
    <property type="term" value="P:secondary metabolite biosynthetic process"/>
    <property type="evidence" value="ECO:0007669"/>
    <property type="project" value="UniProtKB-ARBA"/>
</dbReference>
<feature type="site" description="Lowers pKa of active site Tyr" evidence="4">
    <location>
        <position position="87"/>
    </location>
</feature>
<feature type="active site" description="Proton donor" evidence="2">
    <location>
        <position position="57"/>
    </location>
</feature>
<dbReference type="InterPro" id="IPR020471">
    <property type="entry name" value="AKR"/>
</dbReference>
<dbReference type="PIRSF" id="PIRSF000097">
    <property type="entry name" value="AKR"/>
    <property type="match status" value="1"/>
</dbReference>
<dbReference type="Pfam" id="PF00248">
    <property type="entry name" value="Aldo_ket_red"/>
    <property type="match status" value="1"/>
</dbReference>
<evidence type="ECO:0000256" key="3">
    <source>
        <dbReference type="PIRSR" id="PIRSR000097-2"/>
    </source>
</evidence>
<dbReference type="Proteomes" id="UP000825729">
    <property type="component" value="Unassembled WGS sequence"/>
</dbReference>
<evidence type="ECO:0000256" key="4">
    <source>
        <dbReference type="PIRSR" id="PIRSR000097-3"/>
    </source>
</evidence>
<dbReference type="AlphaFoldDB" id="A0AAV7DW46"/>
<dbReference type="PROSITE" id="PS00063">
    <property type="entry name" value="ALDOKETO_REDUCTASE_3"/>
    <property type="match status" value="1"/>
</dbReference>
<reference evidence="6 7" key="1">
    <citation type="submission" date="2021-07" db="EMBL/GenBank/DDBJ databases">
        <title>The Aristolochia fimbriata genome: insights into angiosperm evolution, floral development and chemical biosynthesis.</title>
        <authorList>
            <person name="Jiao Y."/>
        </authorList>
    </citation>
    <scope>NUCLEOTIDE SEQUENCE [LARGE SCALE GENOMIC DNA]</scope>
    <source>
        <strain evidence="6">IBCAS-2021</strain>
        <tissue evidence="6">Leaf</tissue>
    </source>
</reference>
<feature type="domain" description="NADP-dependent oxidoreductase" evidence="5">
    <location>
        <begin position="21"/>
        <end position="291"/>
    </location>
</feature>
<sequence length="322" mass="36418">MNIPVIKLGSVEEGGVPMPGIAMGTASFPFKETEATRDAVVEAIKVGYRHLDTAAAYNSEKYTGEGIAEALRIGLIDSRDELFVTSKLWCQDAYPQLVLPALRKSLENLQLEYLDLYLIHWPVSMKPGELKYPVPKEDICAMDFKGVWEAMEECQRLGLAKSIGVSNFSCKKLDELLSTAKIPPAVNQVEMHPVWQQKKLREYCYTKGIRLCAYSPLGAKGTPWGANLVVDNERLREIAKKRGKSVAQVSLRWIWEQGVCPVVKSFKEERMVENLDIFDWSLTQEDLRVIDVVPQQKINTAEEFISPFGPYKTPQEFWDGEI</sequence>
<dbReference type="GO" id="GO:0016616">
    <property type="term" value="F:oxidoreductase activity, acting on the CH-OH group of donors, NAD or NADP as acceptor"/>
    <property type="evidence" value="ECO:0007669"/>
    <property type="project" value="InterPro"/>
</dbReference>
<gene>
    <name evidence="6" type="ORF">H6P81_019871</name>
</gene>
<dbReference type="InterPro" id="IPR023210">
    <property type="entry name" value="NADP_OxRdtase_dom"/>
</dbReference>
<dbReference type="InterPro" id="IPR044497">
    <property type="entry name" value="AKR4A/B"/>
</dbReference>
<organism evidence="6 7">
    <name type="scientific">Aristolochia fimbriata</name>
    <name type="common">White veined hardy Dutchman's pipe vine</name>
    <dbReference type="NCBI Taxonomy" id="158543"/>
    <lineage>
        <taxon>Eukaryota</taxon>
        <taxon>Viridiplantae</taxon>
        <taxon>Streptophyta</taxon>
        <taxon>Embryophyta</taxon>
        <taxon>Tracheophyta</taxon>
        <taxon>Spermatophyta</taxon>
        <taxon>Magnoliopsida</taxon>
        <taxon>Magnoliidae</taxon>
        <taxon>Piperales</taxon>
        <taxon>Aristolochiaceae</taxon>
        <taxon>Aristolochia</taxon>
    </lineage>
</organism>
<dbReference type="InterPro" id="IPR036812">
    <property type="entry name" value="NAD(P)_OxRdtase_dom_sf"/>
</dbReference>
<protein>
    <recommendedName>
        <fullName evidence="5">NADP-dependent oxidoreductase domain-containing protein</fullName>
    </recommendedName>
</protein>
<evidence type="ECO:0000313" key="6">
    <source>
        <dbReference type="EMBL" id="KAG9439706.1"/>
    </source>
</evidence>
<evidence type="ECO:0000256" key="2">
    <source>
        <dbReference type="PIRSR" id="PIRSR000097-1"/>
    </source>
</evidence>
<dbReference type="FunFam" id="3.20.20.100:FF:000014">
    <property type="entry name" value="NAD(P)-linked oxidoreductase superfamily protein"/>
    <property type="match status" value="1"/>
</dbReference>
<dbReference type="PRINTS" id="PR00069">
    <property type="entry name" value="ALDKETRDTASE"/>
</dbReference>
<name>A0AAV7DW46_ARIFI</name>
<dbReference type="InterPro" id="IPR018170">
    <property type="entry name" value="Aldo/ket_reductase_CS"/>
</dbReference>
<keyword evidence="1" id="KW-0560">Oxidoreductase</keyword>
<dbReference type="Gene3D" id="3.20.20.100">
    <property type="entry name" value="NADP-dependent oxidoreductase domain"/>
    <property type="match status" value="1"/>
</dbReference>
<dbReference type="EMBL" id="JAINDJ010000008">
    <property type="protein sequence ID" value="KAG9439706.1"/>
    <property type="molecule type" value="Genomic_DNA"/>
</dbReference>
<dbReference type="SUPFAM" id="SSF51430">
    <property type="entry name" value="NAD(P)-linked oxidoreductase"/>
    <property type="match status" value="1"/>
</dbReference>
<dbReference type="PROSITE" id="PS00062">
    <property type="entry name" value="ALDOKETO_REDUCTASE_2"/>
    <property type="match status" value="1"/>
</dbReference>
<comment type="caution">
    <text evidence="6">The sequence shown here is derived from an EMBL/GenBank/DDBJ whole genome shotgun (WGS) entry which is preliminary data.</text>
</comment>
<dbReference type="PANTHER" id="PTHR11732">
    <property type="entry name" value="ALDO/KETO REDUCTASE"/>
    <property type="match status" value="1"/>
</dbReference>
<dbReference type="CDD" id="cd19124">
    <property type="entry name" value="AKR_AKR4A_4B"/>
    <property type="match status" value="1"/>
</dbReference>
<keyword evidence="7" id="KW-1185">Reference proteome</keyword>
<feature type="binding site" evidence="3">
    <location>
        <position position="120"/>
    </location>
    <ligand>
        <name>substrate</name>
    </ligand>
</feature>
<evidence type="ECO:0000256" key="1">
    <source>
        <dbReference type="ARBA" id="ARBA00023002"/>
    </source>
</evidence>
<accession>A0AAV7DW46</accession>
<proteinExistence type="predicted"/>
<evidence type="ECO:0000259" key="5">
    <source>
        <dbReference type="Pfam" id="PF00248"/>
    </source>
</evidence>